<comment type="similarity">
    <text evidence="1">Belongs to the E.coli NlpD/Haemophilus LppB family.</text>
</comment>
<proteinExistence type="inferred from homology"/>
<dbReference type="Pfam" id="PF01551">
    <property type="entry name" value="Peptidase_M23"/>
    <property type="match status" value="1"/>
</dbReference>
<evidence type="ECO:0000256" key="2">
    <source>
        <dbReference type="SAM" id="MobiDB-lite"/>
    </source>
</evidence>
<dbReference type="InterPro" id="IPR011055">
    <property type="entry name" value="Dup_hybrid_motif"/>
</dbReference>
<dbReference type="Gene3D" id="3.10.350.10">
    <property type="entry name" value="LysM domain"/>
    <property type="match status" value="1"/>
</dbReference>
<organism evidence="4">
    <name type="scientific">mine drainage metagenome</name>
    <dbReference type="NCBI Taxonomy" id="410659"/>
    <lineage>
        <taxon>unclassified sequences</taxon>
        <taxon>metagenomes</taxon>
        <taxon>ecological metagenomes</taxon>
    </lineage>
</organism>
<comment type="caution">
    <text evidence="4">The sequence shown here is derived from an EMBL/GenBank/DDBJ whole genome shotgun (WGS) entry which is preliminary data.</text>
</comment>
<dbReference type="SMART" id="SM00257">
    <property type="entry name" value="LysM"/>
    <property type="match status" value="1"/>
</dbReference>
<evidence type="ECO:0000256" key="1">
    <source>
        <dbReference type="ARBA" id="ARBA00038420"/>
    </source>
</evidence>
<dbReference type="GO" id="GO:0032153">
    <property type="term" value="C:cell division site"/>
    <property type="evidence" value="ECO:0007669"/>
    <property type="project" value="TreeGrafter"/>
</dbReference>
<keyword evidence="4" id="KW-0378">Hydrolase</keyword>
<dbReference type="SUPFAM" id="SSF54106">
    <property type="entry name" value="LysM domain"/>
    <property type="match status" value="1"/>
</dbReference>
<feature type="region of interest" description="Disordered" evidence="2">
    <location>
        <begin position="109"/>
        <end position="143"/>
    </location>
</feature>
<feature type="region of interest" description="Disordered" evidence="2">
    <location>
        <begin position="21"/>
        <end position="59"/>
    </location>
</feature>
<dbReference type="GO" id="GO:0009279">
    <property type="term" value="C:cell outer membrane"/>
    <property type="evidence" value="ECO:0007669"/>
    <property type="project" value="TreeGrafter"/>
</dbReference>
<dbReference type="EMBL" id="MLJW01000099">
    <property type="protein sequence ID" value="OIR00060.1"/>
    <property type="molecule type" value="Genomic_DNA"/>
</dbReference>
<name>A0A1J5SEC4_9ZZZZ</name>
<feature type="compositionally biased region" description="Basic and acidic residues" evidence="2">
    <location>
        <begin position="196"/>
        <end position="223"/>
    </location>
</feature>
<dbReference type="AlphaFoldDB" id="A0A1J5SEC4"/>
<dbReference type="InterPro" id="IPR016047">
    <property type="entry name" value="M23ase_b-sheet_dom"/>
</dbReference>
<feature type="compositionally biased region" description="Polar residues" evidence="2">
    <location>
        <begin position="118"/>
        <end position="127"/>
    </location>
</feature>
<dbReference type="CDD" id="cd12797">
    <property type="entry name" value="M23_peptidase"/>
    <property type="match status" value="1"/>
</dbReference>
<dbReference type="Pfam" id="PF01476">
    <property type="entry name" value="LysM"/>
    <property type="match status" value="1"/>
</dbReference>
<reference evidence="4" key="1">
    <citation type="submission" date="2016-10" db="EMBL/GenBank/DDBJ databases">
        <title>Sequence of Gallionella enrichment culture.</title>
        <authorList>
            <person name="Poehlein A."/>
            <person name="Muehling M."/>
            <person name="Daniel R."/>
        </authorList>
    </citation>
    <scope>NUCLEOTIDE SEQUENCE</scope>
</reference>
<sequence>MRYIALTLLLASCSSNPPAPVIDRLPSHSTATSKSASPKTAAQTKLLANRPTYKPGDWRPDHYAVKKGDTLFSIGLEYGYDYKDIAHANYIEAPYTIKVGQTLQFGALKDKPDESDNKAAQTNSDGVTTYPIGSEPATTSTATPKPKEITVVAINDPKAIREPYSDEALKTPLPISKPAVEKTTTKPVVASSKPVVEAKADAKSEPKPDTKTDTKAEPKKVAESPEDIDWAWPTKGKVTAEFNDASNKGIDIAGSTGQSIQAAAAGKVIYSGSDLRGYGKLVIIKHNSTYLSVYAHNSLILVKEGQQVSRGQKIAEMGNTDSNTVNLHFEIRRQGKSVDPSKYLAAN</sequence>
<dbReference type="PROSITE" id="PS51782">
    <property type="entry name" value="LYSM"/>
    <property type="match status" value="1"/>
</dbReference>
<dbReference type="GO" id="GO:0004222">
    <property type="term" value="F:metalloendopeptidase activity"/>
    <property type="evidence" value="ECO:0007669"/>
    <property type="project" value="TreeGrafter"/>
</dbReference>
<dbReference type="InterPro" id="IPR036779">
    <property type="entry name" value="LysM_dom_sf"/>
</dbReference>
<evidence type="ECO:0000313" key="4">
    <source>
        <dbReference type="EMBL" id="OIR00060.1"/>
    </source>
</evidence>
<dbReference type="CDD" id="cd00118">
    <property type="entry name" value="LysM"/>
    <property type="match status" value="1"/>
</dbReference>
<protein>
    <submittedName>
        <fullName evidence="4">Murein hydrolase activator NlpD</fullName>
    </submittedName>
</protein>
<feature type="region of interest" description="Disordered" evidence="2">
    <location>
        <begin position="182"/>
        <end position="225"/>
    </location>
</feature>
<dbReference type="Gene3D" id="2.70.70.10">
    <property type="entry name" value="Glucose Permease (Domain IIA)"/>
    <property type="match status" value="1"/>
</dbReference>
<evidence type="ECO:0000259" key="3">
    <source>
        <dbReference type="PROSITE" id="PS51782"/>
    </source>
</evidence>
<dbReference type="InterPro" id="IPR050570">
    <property type="entry name" value="Cell_wall_metabolism_enzyme"/>
</dbReference>
<dbReference type="SUPFAM" id="SSF51261">
    <property type="entry name" value="Duplicated hybrid motif"/>
    <property type="match status" value="1"/>
</dbReference>
<dbReference type="PANTHER" id="PTHR21666">
    <property type="entry name" value="PEPTIDASE-RELATED"/>
    <property type="match status" value="1"/>
</dbReference>
<dbReference type="PANTHER" id="PTHR21666:SF263">
    <property type="entry name" value="MUREIN HYDROLASE ACTIVATOR NLPD"/>
    <property type="match status" value="1"/>
</dbReference>
<feature type="compositionally biased region" description="Low complexity" evidence="2">
    <location>
        <begin position="29"/>
        <end position="45"/>
    </location>
</feature>
<gene>
    <name evidence="4" type="primary">nlpD_3</name>
    <name evidence="4" type="ORF">GALL_178810</name>
</gene>
<dbReference type="InterPro" id="IPR018392">
    <property type="entry name" value="LysM"/>
</dbReference>
<feature type="compositionally biased region" description="Low complexity" evidence="2">
    <location>
        <begin position="134"/>
        <end position="143"/>
    </location>
</feature>
<accession>A0A1J5SEC4</accession>
<feature type="domain" description="LysM" evidence="3">
    <location>
        <begin position="61"/>
        <end position="105"/>
    </location>
</feature>